<gene>
    <name evidence="19" type="ORF">SAMN05421760_10296</name>
</gene>
<evidence type="ECO:0000313" key="20">
    <source>
        <dbReference type="Proteomes" id="UP000185999"/>
    </source>
</evidence>
<evidence type="ECO:0000256" key="4">
    <source>
        <dbReference type="ARBA" id="ARBA00022435"/>
    </source>
</evidence>
<dbReference type="InterPro" id="IPR024084">
    <property type="entry name" value="IsoPropMal-DH-like_dom"/>
</dbReference>
<dbReference type="EC" id="1.1.1.42" evidence="17"/>
<dbReference type="Proteomes" id="UP000185999">
    <property type="component" value="Unassembled WGS sequence"/>
</dbReference>
<feature type="binding site" evidence="13">
    <location>
        <position position="397"/>
    </location>
    <ligand>
        <name>NADP(+)</name>
        <dbReference type="ChEBI" id="CHEBI:58349"/>
    </ligand>
</feature>
<evidence type="ECO:0000256" key="6">
    <source>
        <dbReference type="ARBA" id="ARBA00022723"/>
    </source>
</evidence>
<evidence type="ECO:0000256" key="2">
    <source>
        <dbReference type="ARBA" id="ARBA00007769"/>
    </source>
</evidence>
<keyword evidence="10 14" id="KW-0464">Manganese</keyword>
<evidence type="ECO:0000256" key="8">
    <source>
        <dbReference type="ARBA" id="ARBA00022857"/>
    </source>
</evidence>
<evidence type="ECO:0000256" key="13">
    <source>
        <dbReference type="PIRSR" id="PIRSR604439-2"/>
    </source>
</evidence>
<dbReference type="STRING" id="619304.SAMN05421760_10296"/>
<keyword evidence="6 17" id="KW-0479">Metal-binding</keyword>
<feature type="binding site" evidence="13">
    <location>
        <position position="393"/>
    </location>
    <ligand>
        <name>NADP(+)</name>
        <dbReference type="ChEBI" id="CHEBI:58349"/>
    </ligand>
</feature>
<evidence type="ECO:0000256" key="1">
    <source>
        <dbReference type="ARBA" id="ARBA00001936"/>
    </source>
</evidence>
<dbReference type="Gene3D" id="3.40.718.10">
    <property type="entry name" value="Isopropylmalate Dehydrogenase"/>
    <property type="match status" value="1"/>
</dbReference>
<dbReference type="InterPro" id="IPR019818">
    <property type="entry name" value="IsoCit/isopropylmalate_DH_CS"/>
</dbReference>
<evidence type="ECO:0000256" key="5">
    <source>
        <dbReference type="ARBA" id="ARBA00022532"/>
    </source>
</evidence>
<keyword evidence="4 17" id="KW-0329">Glyoxylate bypass</keyword>
<feature type="binding site" evidence="12">
    <location>
        <position position="155"/>
    </location>
    <ligand>
        <name>D-threo-isocitrate</name>
        <dbReference type="ChEBI" id="CHEBI:15562"/>
    </ligand>
</feature>
<evidence type="ECO:0000256" key="7">
    <source>
        <dbReference type="ARBA" id="ARBA00022842"/>
    </source>
</evidence>
<dbReference type="GO" id="GO:0000287">
    <property type="term" value="F:magnesium ion binding"/>
    <property type="evidence" value="ECO:0007669"/>
    <property type="project" value="InterPro"/>
</dbReference>
<dbReference type="OrthoDB" id="9806254at2"/>
<feature type="domain" description="Isopropylmalate dehydrogenase-like" evidence="18">
    <location>
        <begin position="30"/>
        <end position="414"/>
    </location>
</feature>
<evidence type="ECO:0000256" key="3">
    <source>
        <dbReference type="ARBA" id="ARBA00011738"/>
    </source>
</evidence>
<evidence type="ECO:0000256" key="11">
    <source>
        <dbReference type="ARBA" id="ARBA00023554"/>
    </source>
</evidence>
<dbReference type="PANTHER" id="PTHR43504">
    <property type="entry name" value="ISOCITRATE DEHYDROGENASE [NADP]"/>
    <property type="match status" value="1"/>
</dbReference>
<organism evidence="19 20">
    <name type="scientific">Neptunomonas antarctica</name>
    <dbReference type="NCBI Taxonomy" id="619304"/>
    <lineage>
        <taxon>Bacteria</taxon>
        <taxon>Pseudomonadati</taxon>
        <taxon>Pseudomonadota</taxon>
        <taxon>Gammaproteobacteria</taxon>
        <taxon>Oceanospirillales</taxon>
        <taxon>Oceanospirillaceae</taxon>
        <taxon>Neptunomonas</taxon>
    </lineage>
</organism>
<feature type="site" description="Critical for catalysis" evidence="15">
    <location>
        <position position="162"/>
    </location>
</feature>
<feature type="binding site" evidence="12">
    <location>
        <position position="121"/>
    </location>
    <ligand>
        <name>D-threo-isocitrate</name>
        <dbReference type="ChEBI" id="CHEBI:15562"/>
    </ligand>
</feature>
<keyword evidence="8 13" id="KW-0521">NADP</keyword>
<feature type="modified residue" description="Phosphoserine" evidence="16">
    <location>
        <position position="115"/>
    </location>
</feature>
<comment type="similarity">
    <text evidence="2">Belongs to the isocitrate and isopropylmalate dehydrogenases family.</text>
</comment>
<dbReference type="PANTHER" id="PTHR43504:SF1">
    <property type="entry name" value="ISOCITRATE DEHYDROGENASE [NADP]"/>
    <property type="match status" value="1"/>
</dbReference>
<evidence type="ECO:0000313" key="19">
    <source>
        <dbReference type="EMBL" id="SIS54632.1"/>
    </source>
</evidence>
<dbReference type="GO" id="GO:0004450">
    <property type="term" value="F:isocitrate dehydrogenase (NADP+) activity"/>
    <property type="evidence" value="ECO:0007669"/>
    <property type="project" value="UniProtKB-UniRule"/>
</dbReference>
<accession>A0A1N7JZ75</accession>
<evidence type="ECO:0000256" key="15">
    <source>
        <dbReference type="PIRSR" id="PIRSR604439-4"/>
    </source>
</evidence>
<feature type="modified residue" description="N6-succinyllysine" evidence="16">
    <location>
        <position position="244"/>
    </location>
</feature>
<sequence>MRYSNIQVPAQGEKITVNADYSLNVPDNPIIPFITGDGIGVDVTPPMLKVVDAAVAKAYGGVRKISWMEVYAGEKATQLYDQDAWMPDETLEAFKEFVVGIKGPLTTPVGGGIRSLNVALRQELDLYVCQRPVMWFEGVPSPVRRPEDVDMIIFRENSEDIYAGIEWKAGSDEAKKVIKFLTEEMGVTKIRFEENCGIGIKPVSKQGTQRLVRKALQYCVDNNRDSLTLVHKGNIMKYTEGAFKEWGYELAVEEFGAELLDGGPWMVFKHPKTGKDIIVKDVIADAMLQQILLRPAEYDVIATLNLNGDYLSDALAAEVGGIGIAPGANLSDSVAIFEATHGTAPKYAGQDKVNPGSLILSAEMMLRHMGWIEPADLILKGVNAAIGAKTVTYDFERLMDGATLLSSSEFGDAIIAGM</sequence>
<dbReference type="SMART" id="SM01329">
    <property type="entry name" value="Iso_dh"/>
    <property type="match status" value="1"/>
</dbReference>
<evidence type="ECO:0000256" key="12">
    <source>
        <dbReference type="PIRSR" id="PIRSR604439-1"/>
    </source>
</evidence>
<feature type="binding site" evidence="12">
    <location>
        <position position="115"/>
    </location>
    <ligand>
        <name>D-threo-isocitrate</name>
        <dbReference type="ChEBI" id="CHEBI:15562"/>
    </ligand>
</feature>
<evidence type="ECO:0000259" key="18">
    <source>
        <dbReference type="SMART" id="SM01329"/>
    </source>
</evidence>
<feature type="binding site" evidence="12">
    <location>
        <position position="131"/>
    </location>
    <ligand>
        <name>D-threo-isocitrate</name>
        <dbReference type="ChEBI" id="CHEBI:15562"/>
    </ligand>
</feature>
<dbReference type="GO" id="GO:0051287">
    <property type="term" value="F:NAD binding"/>
    <property type="evidence" value="ECO:0007669"/>
    <property type="project" value="InterPro"/>
</dbReference>
<comment type="catalytic activity">
    <reaction evidence="11">
        <text>D-threo-isocitrate + NADP(+) = 2-oxoglutarate + CO2 + NADPH</text>
        <dbReference type="Rhea" id="RHEA:19629"/>
        <dbReference type="ChEBI" id="CHEBI:15562"/>
        <dbReference type="ChEBI" id="CHEBI:16526"/>
        <dbReference type="ChEBI" id="CHEBI:16810"/>
        <dbReference type="ChEBI" id="CHEBI:57783"/>
        <dbReference type="ChEBI" id="CHEBI:58349"/>
        <dbReference type="EC" id="1.1.1.42"/>
    </reaction>
</comment>
<dbReference type="Pfam" id="PF00180">
    <property type="entry name" value="Iso_dh"/>
    <property type="match status" value="1"/>
</dbReference>
<dbReference type="GO" id="GO:0006099">
    <property type="term" value="P:tricarboxylic acid cycle"/>
    <property type="evidence" value="ECO:0007669"/>
    <property type="project" value="UniProtKB-UniRule"/>
</dbReference>
<proteinExistence type="inferred from homology"/>
<reference evidence="20" key="1">
    <citation type="submission" date="2017-01" db="EMBL/GenBank/DDBJ databases">
        <authorList>
            <person name="Varghese N."/>
            <person name="Submissions S."/>
        </authorList>
    </citation>
    <scope>NUCLEOTIDE SEQUENCE [LARGE SCALE GENOMIC DNA]</scope>
    <source>
        <strain evidence="20">DSM 22306</strain>
    </source>
</reference>
<comment type="cofactor">
    <cofactor evidence="1">
        <name>Mn(2+)</name>
        <dbReference type="ChEBI" id="CHEBI:29035"/>
    </cofactor>
</comment>
<keyword evidence="9" id="KW-0560">Oxidoreductase</keyword>
<dbReference type="PROSITE" id="PS00470">
    <property type="entry name" value="IDH_IMDH"/>
    <property type="match status" value="1"/>
</dbReference>
<comment type="subunit">
    <text evidence="3">Homodimer.</text>
</comment>
<dbReference type="RefSeq" id="WP_054340940.1">
    <property type="nucleotide sequence ID" value="NZ_FTOE01000002.1"/>
</dbReference>
<feature type="binding site" evidence="13">
    <location>
        <position position="106"/>
    </location>
    <ligand>
        <name>NADP(+)</name>
        <dbReference type="ChEBI" id="CHEBI:58349"/>
    </ligand>
</feature>
<keyword evidence="7 14" id="KW-0460">Magnesium</keyword>
<dbReference type="AlphaFoldDB" id="A0A1N7JZ75"/>
<evidence type="ECO:0000256" key="16">
    <source>
        <dbReference type="PIRSR" id="PIRSR604439-5"/>
    </source>
</evidence>
<keyword evidence="5 17" id="KW-0816">Tricarboxylic acid cycle</keyword>
<evidence type="ECO:0000256" key="17">
    <source>
        <dbReference type="RuleBase" id="RU004446"/>
    </source>
</evidence>
<evidence type="ECO:0000256" key="14">
    <source>
        <dbReference type="PIRSR" id="PIRSR604439-3"/>
    </source>
</evidence>
<name>A0A1N7JZ75_9GAMM</name>
<keyword evidence="20" id="KW-1185">Reference proteome</keyword>
<feature type="binding site" evidence="13">
    <location>
        <begin position="341"/>
        <end position="347"/>
    </location>
    <ligand>
        <name>NADP(+)</name>
        <dbReference type="ChEBI" id="CHEBI:58349"/>
    </ligand>
</feature>
<dbReference type="SUPFAM" id="SSF53659">
    <property type="entry name" value="Isocitrate/Isopropylmalate dehydrogenase-like"/>
    <property type="match status" value="1"/>
</dbReference>
<protein>
    <recommendedName>
        <fullName evidence="17">Isocitrate dehydrogenase [NADP]</fullName>
        <ecNumber evidence="17">1.1.1.42</ecNumber>
    </recommendedName>
</protein>
<feature type="binding site" evidence="12">
    <location>
        <position position="117"/>
    </location>
    <ligand>
        <name>D-threo-isocitrate</name>
        <dbReference type="ChEBI" id="CHEBI:15562"/>
    </ligand>
</feature>
<feature type="site" description="Critical for catalysis" evidence="15">
    <location>
        <position position="232"/>
    </location>
</feature>
<dbReference type="GO" id="GO:0006097">
    <property type="term" value="P:glyoxylate cycle"/>
    <property type="evidence" value="ECO:0007669"/>
    <property type="project" value="UniProtKB-KW"/>
</dbReference>
<evidence type="ECO:0000256" key="10">
    <source>
        <dbReference type="ARBA" id="ARBA00023211"/>
    </source>
</evidence>
<dbReference type="EMBL" id="FTOE01000002">
    <property type="protein sequence ID" value="SIS54632.1"/>
    <property type="molecule type" value="Genomic_DNA"/>
</dbReference>
<comment type="cofactor">
    <cofactor evidence="14">
        <name>Mg(2+)</name>
        <dbReference type="ChEBI" id="CHEBI:18420"/>
    </cofactor>
    <cofactor evidence="14">
        <name>Mn(2+)</name>
        <dbReference type="ChEBI" id="CHEBI:29035"/>
    </cofactor>
    <text evidence="14">Binds 1 Mg(2+) or Mn(2+) ion per subunit.</text>
</comment>
<feature type="binding site" evidence="14">
    <location>
        <position position="309"/>
    </location>
    <ligand>
        <name>Mg(2+)</name>
        <dbReference type="ChEBI" id="CHEBI:18420"/>
    </ligand>
</feature>
<evidence type="ECO:0000256" key="9">
    <source>
        <dbReference type="ARBA" id="ARBA00023002"/>
    </source>
</evidence>
<dbReference type="InterPro" id="IPR004439">
    <property type="entry name" value="Isocitrate_DH_NADP_dimer_prok"/>
</dbReference>
<feature type="binding site" evidence="13">
    <location>
        <position position="354"/>
    </location>
    <ligand>
        <name>NADP(+)</name>
        <dbReference type="ChEBI" id="CHEBI:58349"/>
    </ligand>
</feature>
<dbReference type="NCBIfam" id="NF005425">
    <property type="entry name" value="PRK07006.1"/>
    <property type="match status" value="1"/>
</dbReference>
<feature type="modified residue" description="N6-succinyllysine" evidence="16">
    <location>
        <position position="102"/>
    </location>
</feature>
<dbReference type="NCBIfam" id="TIGR00183">
    <property type="entry name" value="prok_nadp_idh"/>
    <property type="match status" value="1"/>
</dbReference>